<dbReference type="CDD" id="cd09272">
    <property type="entry name" value="RNase_HI_RT_Ty1"/>
    <property type="match status" value="1"/>
</dbReference>
<keyword evidence="4" id="KW-0443">Lipid metabolism</keyword>
<proteinExistence type="inferred from homology"/>
<evidence type="ECO:0000256" key="1">
    <source>
        <dbReference type="ARBA" id="ARBA00010701"/>
    </source>
</evidence>
<dbReference type="GO" id="GO:0008970">
    <property type="term" value="F:phospholipase A1 activity"/>
    <property type="evidence" value="ECO:0007669"/>
    <property type="project" value="UniProtKB-ARBA"/>
</dbReference>
<evidence type="ECO:0000313" key="6">
    <source>
        <dbReference type="EMBL" id="KAG6658731.1"/>
    </source>
</evidence>
<reference evidence="6" key="1">
    <citation type="submission" date="2020-12" db="EMBL/GenBank/DDBJ databases">
        <title>WGS assembly of Carya illinoinensis cv. Pawnee.</title>
        <authorList>
            <person name="Platts A."/>
            <person name="Shu S."/>
            <person name="Wright S."/>
            <person name="Barry K."/>
            <person name="Edger P."/>
            <person name="Pires J.C."/>
            <person name="Schmutz J."/>
        </authorList>
    </citation>
    <scope>NUCLEOTIDE SEQUENCE</scope>
    <source>
        <tissue evidence="6">Leaf</tissue>
    </source>
</reference>
<gene>
    <name evidence="6" type="ORF">CIPAW_04G182200</name>
</gene>
<dbReference type="Proteomes" id="UP000811609">
    <property type="component" value="Chromosome 4"/>
</dbReference>
<organism evidence="6 7">
    <name type="scientific">Carya illinoinensis</name>
    <name type="common">Pecan</name>
    <dbReference type="NCBI Taxonomy" id="32201"/>
    <lineage>
        <taxon>Eukaryota</taxon>
        <taxon>Viridiplantae</taxon>
        <taxon>Streptophyta</taxon>
        <taxon>Embryophyta</taxon>
        <taxon>Tracheophyta</taxon>
        <taxon>Spermatophyta</taxon>
        <taxon>Magnoliopsida</taxon>
        <taxon>eudicotyledons</taxon>
        <taxon>Gunneridae</taxon>
        <taxon>Pentapetalae</taxon>
        <taxon>rosids</taxon>
        <taxon>fabids</taxon>
        <taxon>Fagales</taxon>
        <taxon>Juglandaceae</taxon>
        <taxon>Carya</taxon>
    </lineage>
</organism>
<keyword evidence="2" id="KW-0378">Hydrolase</keyword>
<evidence type="ECO:0000256" key="4">
    <source>
        <dbReference type="ARBA" id="ARBA00023098"/>
    </source>
</evidence>
<dbReference type="CDD" id="cd00519">
    <property type="entry name" value="Lipase_3"/>
    <property type="match status" value="1"/>
</dbReference>
<sequence length="552" mass="63057">MAKTVCEIVWPISLLNDLQVSHSQAAALYFDNKAIIHIANNPEFHERTKYIEIDCYFIRDKIQAGVVKPFHVSSHHQLADCFTKLLGFPLFSSLVSKLGIIDIHAPARKRAEYQIADFWREIHGQNDWVDLLDPIDRRLRSELIRYGEMAQACYDAFDYNPFSKYCGTSKYTPSEFFDSLGMSQIGYDVSRYLLATSNINLPNFFRNSASPKVWSKHANWMGYIAVSNDETSRRLGRRDITIAWRGTVTRLEWMEDIKDFLVPISSKIPCPDTTAKVQTGFLDLYTEKDEDCKYCRLSAREQILSEVKRLLDKYADEEVSITITGHSLGAALAFLSAYDIVETSLKDLAADRPVVPVCVFTFAGPRVGNVVFRERLESTLGLKVLRVVNVHDVVPKVPGLFFNERSPPVMMKFAKWLPWSYSHVGVELALDHWNSPFLKRAVHDDPVRAHNLEAHLHLLDGYHGKDHKFELACGRDIALVNKASDFLEDEYLVPPHWRQDENKGMVRNKDGHWVQPERRVHDHYCHGTPDDDHVKCLDLASDDQYGDAAAAA</sequence>
<dbReference type="EMBL" id="CM031812">
    <property type="protein sequence ID" value="KAG6658731.1"/>
    <property type="molecule type" value="Genomic_DNA"/>
</dbReference>
<dbReference type="GO" id="GO:0047714">
    <property type="term" value="F:galactolipase activity"/>
    <property type="evidence" value="ECO:0007669"/>
    <property type="project" value="UniProtKB-ARBA"/>
</dbReference>
<dbReference type="PANTHER" id="PTHR31403">
    <property type="entry name" value="PHOSPHOLIPASE A1-IBETA2, CHLOROPLASTIC"/>
    <property type="match status" value="1"/>
</dbReference>
<keyword evidence="3" id="KW-0442">Lipid degradation</keyword>
<keyword evidence="7" id="KW-1185">Reference proteome</keyword>
<dbReference type="Pfam" id="PF01764">
    <property type="entry name" value="Lipase_3"/>
    <property type="match status" value="1"/>
</dbReference>
<dbReference type="FunFam" id="3.40.50.1820:FF:000065">
    <property type="entry name" value="Phospholipase A1-II 3"/>
    <property type="match status" value="1"/>
</dbReference>
<comment type="similarity">
    <text evidence="1">Belongs to the AB hydrolase superfamily. Lipase family.</text>
</comment>
<dbReference type="InterPro" id="IPR002921">
    <property type="entry name" value="Fungal_lipase-type"/>
</dbReference>
<dbReference type="PANTHER" id="PTHR31403:SF51">
    <property type="entry name" value="PHOSPHOLIPASE A1-IGAMMA2, CHLOROPLASTIC"/>
    <property type="match status" value="1"/>
</dbReference>
<evidence type="ECO:0000259" key="5">
    <source>
        <dbReference type="Pfam" id="PF01764"/>
    </source>
</evidence>
<dbReference type="AlphaFoldDB" id="A0A8T1QXR1"/>
<protein>
    <recommendedName>
        <fullName evidence="5">Fungal lipase-type domain-containing protein</fullName>
    </recommendedName>
</protein>
<evidence type="ECO:0000256" key="3">
    <source>
        <dbReference type="ARBA" id="ARBA00022963"/>
    </source>
</evidence>
<feature type="domain" description="Fungal lipase-type" evidence="5">
    <location>
        <begin position="242"/>
        <end position="400"/>
    </location>
</feature>
<evidence type="ECO:0000256" key="2">
    <source>
        <dbReference type="ARBA" id="ARBA00022801"/>
    </source>
</evidence>
<dbReference type="GO" id="GO:0005737">
    <property type="term" value="C:cytoplasm"/>
    <property type="evidence" value="ECO:0007669"/>
    <property type="project" value="UniProtKB-ARBA"/>
</dbReference>
<dbReference type="GO" id="GO:0016042">
    <property type="term" value="P:lipid catabolic process"/>
    <property type="evidence" value="ECO:0007669"/>
    <property type="project" value="UniProtKB-KW"/>
</dbReference>
<name>A0A8T1QXR1_CARIL</name>
<accession>A0A8T1QXR1</accession>
<comment type="caution">
    <text evidence="6">The sequence shown here is derived from an EMBL/GenBank/DDBJ whole genome shotgun (WGS) entry which is preliminary data.</text>
</comment>
<evidence type="ECO:0000313" key="7">
    <source>
        <dbReference type="Proteomes" id="UP000811609"/>
    </source>
</evidence>